<name>A0A918FJ00_9DEIO</name>
<accession>A0A918FJ00</accession>
<evidence type="ECO:0000313" key="2">
    <source>
        <dbReference type="Proteomes" id="UP000603865"/>
    </source>
</evidence>
<gene>
    <name evidence="1" type="ORF">GCM10008957_56790</name>
</gene>
<proteinExistence type="predicted"/>
<keyword evidence="2" id="KW-1185">Reference proteome</keyword>
<dbReference type="AlphaFoldDB" id="A0A918FJ00"/>
<comment type="caution">
    <text evidence="1">The sequence shown here is derived from an EMBL/GenBank/DDBJ whole genome shotgun (WGS) entry which is preliminary data.</text>
</comment>
<evidence type="ECO:0000313" key="1">
    <source>
        <dbReference type="EMBL" id="GGR41604.1"/>
    </source>
</evidence>
<protein>
    <submittedName>
        <fullName evidence="1">Uncharacterized protein</fullName>
    </submittedName>
</protein>
<dbReference type="EMBL" id="BMQL01000125">
    <property type="protein sequence ID" value="GGR41604.1"/>
    <property type="molecule type" value="Genomic_DNA"/>
</dbReference>
<reference evidence="1" key="1">
    <citation type="journal article" date="2014" name="Int. J. Syst. Evol. Microbiol.">
        <title>Complete genome sequence of Corynebacterium casei LMG S-19264T (=DSM 44701T), isolated from a smear-ripened cheese.</title>
        <authorList>
            <consortium name="US DOE Joint Genome Institute (JGI-PGF)"/>
            <person name="Walter F."/>
            <person name="Albersmeier A."/>
            <person name="Kalinowski J."/>
            <person name="Ruckert C."/>
        </authorList>
    </citation>
    <scope>NUCLEOTIDE SEQUENCE</scope>
    <source>
        <strain evidence="1">JCM 31311</strain>
    </source>
</reference>
<reference evidence="1" key="2">
    <citation type="submission" date="2020-09" db="EMBL/GenBank/DDBJ databases">
        <authorList>
            <person name="Sun Q."/>
            <person name="Ohkuma M."/>
        </authorList>
    </citation>
    <scope>NUCLEOTIDE SEQUENCE</scope>
    <source>
        <strain evidence="1">JCM 31311</strain>
    </source>
</reference>
<dbReference type="Proteomes" id="UP000603865">
    <property type="component" value="Unassembled WGS sequence"/>
</dbReference>
<dbReference type="RefSeq" id="WP_189093901.1">
    <property type="nucleotide sequence ID" value="NZ_BMQL01000125.1"/>
</dbReference>
<sequence>MSASRAPIRPARPARPAKAITLVEAPRKKSSCEQEMRYDVLLHGKQYGELYFNLRGYLGYLPTPDTLPLDIGEKSISAYRKQIAVLNQEWAAAACKADV</sequence>
<organism evidence="1 2">
    <name type="scientific">Deinococcus ruber</name>
    <dbReference type="NCBI Taxonomy" id="1848197"/>
    <lineage>
        <taxon>Bacteria</taxon>
        <taxon>Thermotogati</taxon>
        <taxon>Deinococcota</taxon>
        <taxon>Deinococci</taxon>
        <taxon>Deinococcales</taxon>
        <taxon>Deinococcaceae</taxon>
        <taxon>Deinococcus</taxon>
    </lineage>
</organism>